<reference evidence="3 4" key="1">
    <citation type="submission" date="2017-02" db="EMBL/GenBank/DDBJ databases">
        <authorList>
            <person name="Peterson S.W."/>
        </authorList>
    </citation>
    <scope>NUCLEOTIDE SEQUENCE [LARGE SCALE GENOMIC DNA]</scope>
    <source>
        <strain evidence="3 4">ATCC BAA-1030</strain>
    </source>
</reference>
<evidence type="ECO:0000256" key="1">
    <source>
        <dbReference type="SAM" id="MobiDB-lite"/>
    </source>
</evidence>
<dbReference type="PROSITE" id="PS51459">
    <property type="entry name" value="FIDO"/>
    <property type="match status" value="1"/>
</dbReference>
<organism evidence="3 4">
    <name type="scientific">Pilibacter termitis</name>
    <dbReference type="NCBI Taxonomy" id="263852"/>
    <lineage>
        <taxon>Bacteria</taxon>
        <taxon>Bacillati</taxon>
        <taxon>Bacillota</taxon>
        <taxon>Bacilli</taxon>
        <taxon>Lactobacillales</taxon>
        <taxon>Enterococcaceae</taxon>
        <taxon>Pilibacter</taxon>
    </lineage>
</organism>
<gene>
    <name evidence="3" type="ORF">SAMN02745116_00373</name>
</gene>
<dbReference type="Proteomes" id="UP000190328">
    <property type="component" value="Unassembled WGS sequence"/>
</dbReference>
<evidence type="ECO:0000313" key="3">
    <source>
        <dbReference type="EMBL" id="SJZ45598.1"/>
    </source>
</evidence>
<dbReference type="AlphaFoldDB" id="A0A1T4KTD8"/>
<dbReference type="RefSeq" id="WP_078806337.1">
    <property type="nucleotide sequence ID" value="NZ_FUXI01000003.1"/>
</dbReference>
<name>A0A1T4KTD8_9ENTE</name>
<dbReference type="SUPFAM" id="SSF140931">
    <property type="entry name" value="Fic-like"/>
    <property type="match status" value="1"/>
</dbReference>
<evidence type="ECO:0000259" key="2">
    <source>
        <dbReference type="PROSITE" id="PS51459"/>
    </source>
</evidence>
<dbReference type="Pfam" id="PF02661">
    <property type="entry name" value="Fic"/>
    <property type="match status" value="1"/>
</dbReference>
<dbReference type="EMBL" id="FUXI01000003">
    <property type="protein sequence ID" value="SJZ45598.1"/>
    <property type="molecule type" value="Genomic_DNA"/>
</dbReference>
<feature type="region of interest" description="Disordered" evidence="1">
    <location>
        <begin position="232"/>
        <end position="276"/>
    </location>
</feature>
<dbReference type="Gene3D" id="1.10.3290.10">
    <property type="entry name" value="Fido-like domain"/>
    <property type="match status" value="1"/>
</dbReference>
<feature type="domain" description="Fido" evidence="2">
    <location>
        <begin position="79"/>
        <end position="211"/>
    </location>
</feature>
<dbReference type="InterPro" id="IPR036597">
    <property type="entry name" value="Fido-like_dom_sf"/>
</dbReference>
<proteinExistence type="predicted"/>
<feature type="compositionally biased region" description="Basic and acidic residues" evidence="1">
    <location>
        <begin position="240"/>
        <end position="261"/>
    </location>
</feature>
<dbReference type="OrthoDB" id="9807853at2"/>
<accession>A0A1T4KTD8</accession>
<protein>
    <submittedName>
        <fullName evidence="3">Fic/DOC family protein</fullName>
    </submittedName>
</protein>
<keyword evidence="4" id="KW-1185">Reference proteome</keyword>
<evidence type="ECO:0000313" key="4">
    <source>
        <dbReference type="Proteomes" id="UP000190328"/>
    </source>
</evidence>
<sequence>MFAYEKVDRELAVFSAKRLLVDTIWKNANIEISSGITFPETMEVLNGKVPGSLAFDDALVVNNLKRAWEFLFDHLNSPISWQVISQYNKILGEGGLIHSAGSIRSYNVNISGTSYRPPMPEVENILAKIGELDAIKDPVERGLSYFSEVAKSQWFNDGNKRTASMIANHYLIQQGVGLFAMEVTGRNEFFTALIQYYETGQKEEYLEFLYEHSFELLPSGLTPNKLTPEERLELTQQHSSPKEPQNKFEERVQQAEQDRKNQSFSIDHGLNKGRSI</sequence>
<dbReference type="InterPro" id="IPR003812">
    <property type="entry name" value="Fido"/>
</dbReference>
<dbReference type="STRING" id="263852.SAMN02745116_00373"/>